<evidence type="ECO:0000313" key="12">
    <source>
        <dbReference type="EMBL" id="MEA5427750.1"/>
    </source>
</evidence>
<evidence type="ECO:0000256" key="7">
    <source>
        <dbReference type="ARBA" id="ARBA00023237"/>
    </source>
</evidence>
<keyword evidence="13" id="KW-1185">Reference proteome</keyword>
<keyword evidence="6 8" id="KW-0472">Membrane</keyword>
<dbReference type="NCBIfam" id="TIGR04056">
    <property type="entry name" value="OMP_RagA_SusC"/>
    <property type="match status" value="1"/>
</dbReference>
<evidence type="ECO:0000256" key="3">
    <source>
        <dbReference type="ARBA" id="ARBA00022452"/>
    </source>
</evidence>
<dbReference type="InterPro" id="IPR039426">
    <property type="entry name" value="TonB-dep_rcpt-like"/>
</dbReference>
<organism evidence="12 13">
    <name type="scientific">Arcicella lustrica</name>
    <dbReference type="NCBI Taxonomy" id="2984196"/>
    <lineage>
        <taxon>Bacteria</taxon>
        <taxon>Pseudomonadati</taxon>
        <taxon>Bacteroidota</taxon>
        <taxon>Cytophagia</taxon>
        <taxon>Cytophagales</taxon>
        <taxon>Flectobacillaceae</taxon>
        <taxon>Arcicella</taxon>
    </lineage>
</organism>
<gene>
    <name evidence="12" type="ORF">VB798_14260</name>
</gene>
<evidence type="ECO:0000259" key="11">
    <source>
        <dbReference type="Pfam" id="PF07715"/>
    </source>
</evidence>
<dbReference type="SUPFAM" id="SSF49464">
    <property type="entry name" value="Carboxypeptidase regulatory domain-like"/>
    <property type="match status" value="1"/>
</dbReference>
<comment type="subcellular location">
    <subcellularLocation>
        <location evidence="1 8">Cell outer membrane</location>
        <topology evidence="1 8">Multi-pass membrane protein</topology>
    </subcellularLocation>
</comment>
<evidence type="ECO:0000256" key="1">
    <source>
        <dbReference type="ARBA" id="ARBA00004571"/>
    </source>
</evidence>
<evidence type="ECO:0000256" key="9">
    <source>
        <dbReference type="RuleBase" id="RU003357"/>
    </source>
</evidence>
<dbReference type="InterPro" id="IPR000531">
    <property type="entry name" value="Beta-barrel_TonB"/>
</dbReference>
<feature type="domain" description="TonB-dependent receptor plug" evidence="11">
    <location>
        <begin position="143"/>
        <end position="251"/>
    </location>
</feature>
<keyword evidence="5 9" id="KW-0798">TonB box</keyword>
<dbReference type="InterPro" id="IPR012910">
    <property type="entry name" value="Plug_dom"/>
</dbReference>
<dbReference type="Pfam" id="PF00593">
    <property type="entry name" value="TonB_dep_Rec_b-barrel"/>
    <property type="match status" value="1"/>
</dbReference>
<evidence type="ECO:0000256" key="6">
    <source>
        <dbReference type="ARBA" id="ARBA00023136"/>
    </source>
</evidence>
<dbReference type="RefSeq" id="WP_323259439.1">
    <property type="nucleotide sequence ID" value="NZ_JAYGIM010000010.1"/>
</dbReference>
<evidence type="ECO:0000256" key="5">
    <source>
        <dbReference type="ARBA" id="ARBA00023077"/>
    </source>
</evidence>
<dbReference type="InterPro" id="IPR023996">
    <property type="entry name" value="TonB-dep_OMP_SusC/RagA"/>
</dbReference>
<proteinExistence type="inferred from homology"/>
<dbReference type="InterPro" id="IPR036942">
    <property type="entry name" value="Beta-barrel_TonB_sf"/>
</dbReference>
<dbReference type="Pfam" id="PF07715">
    <property type="entry name" value="Plug"/>
    <property type="match status" value="1"/>
</dbReference>
<keyword evidence="4 8" id="KW-0812">Transmembrane</keyword>
<dbReference type="InterPro" id="IPR008969">
    <property type="entry name" value="CarboxyPept-like_regulatory"/>
</dbReference>
<dbReference type="InterPro" id="IPR037066">
    <property type="entry name" value="Plug_dom_sf"/>
</dbReference>
<keyword evidence="7 8" id="KW-0998">Cell outer membrane</keyword>
<dbReference type="Gene3D" id="2.170.130.10">
    <property type="entry name" value="TonB-dependent receptor, plug domain"/>
    <property type="match status" value="1"/>
</dbReference>
<dbReference type="Pfam" id="PF13715">
    <property type="entry name" value="CarbopepD_reg_2"/>
    <property type="match status" value="1"/>
</dbReference>
<dbReference type="NCBIfam" id="TIGR04057">
    <property type="entry name" value="SusC_RagA_signa"/>
    <property type="match status" value="1"/>
</dbReference>
<name>A0ABU5SKC2_9BACT</name>
<reference evidence="12 13" key="1">
    <citation type="submission" date="2023-12" db="EMBL/GenBank/DDBJ databases">
        <title>Novel species of the genus Arcicella isolated from rivers.</title>
        <authorList>
            <person name="Lu H."/>
        </authorList>
    </citation>
    <scope>NUCLEOTIDE SEQUENCE [LARGE SCALE GENOMIC DNA]</scope>
    <source>
        <strain evidence="12 13">DC25W</strain>
    </source>
</reference>
<dbReference type="SUPFAM" id="SSF56935">
    <property type="entry name" value="Porins"/>
    <property type="match status" value="1"/>
</dbReference>
<keyword evidence="2 8" id="KW-0813">Transport</keyword>
<evidence type="ECO:0000313" key="13">
    <source>
        <dbReference type="Proteomes" id="UP001302222"/>
    </source>
</evidence>
<keyword evidence="3 8" id="KW-1134">Transmembrane beta strand</keyword>
<keyword evidence="12" id="KW-0675">Receptor</keyword>
<dbReference type="Gene3D" id="2.40.170.20">
    <property type="entry name" value="TonB-dependent receptor, beta-barrel domain"/>
    <property type="match status" value="1"/>
</dbReference>
<evidence type="ECO:0000259" key="10">
    <source>
        <dbReference type="Pfam" id="PF00593"/>
    </source>
</evidence>
<comment type="similarity">
    <text evidence="8 9">Belongs to the TonB-dependent receptor family.</text>
</comment>
<evidence type="ECO:0000256" key="4">
    <source>
        <dbReference type="ARBA" id="ARBA00022692"/>
    </source>
</evidence>
<dbReference type="Gene3D" id="2.60.40.1120">
    <property type="entry name" value="Carboxypeptidase-like, regulatory domain"/>
    <property type="match status" value="1"/>
</dbReference>
<dbReference type="InterPro" id="IPR023997">
    <property type="entry name" value="TonB-dep_OMP_SusC/RagA_CS"/>
</dbReference>
<dbReference type="PROSITE" id="PS52016">
    <property type="entry name" value="TONB_DEPENDENT_REC_3"/>
    <property type="match status" value="1"/>
</dbReference>
<evidence type="ECO:0000256" key="2">
    <source>
        <dbReference type="ARBA" id="ARBA00022448"/>
    </source>
</evidence>
<dbReference type="Proteomes" id="UP001302222">
    <property type="component" value="Unassembled WGS sequence"/>
</dbReference>
<protein>
    <submittedName>
        <fullName evidence="12">TonB-dependent receptor</fullName>
    </submittedName>
</protein>
<comment type="caution">
    <text evidence="12">The sequence shown here is derived from an EMBL/GenBank/DDBJ whole genome shotgun (WGS) entry which is preliminary data.</text>
</comment>
<dbReference type="EMBL" id="JAYGIM010000010">
    <property type="protein sequence ID" value="MEA5427750.1"/>
    <property type="molecule type" value="Genomic_DNA"/>
</dbReference>
<feature type="domain" description="TonB-dependent receptor-like beta-barrel" evidence="10">
    <location>
        <begin position="403"/>
        <end position="965"/>
    </location>
</feature>
<evidence type="ECO:0000256" key="8">
    <source>
        <dbReference type="PROSITE-ProRule" id="PRU01360"/>
    </source>
</evidence>
<accession>A0ABU5SKC2</accession>
<sequence length="1008" mass="109800">MQKTLFHWLKQIEAWAMLSLFKRITPSKSYTFLSCFLTLLSLNFQLLAQSQRTITGTVQTESGVAMAGVSVVVKGTNLGTTTDISGNYKLSVSAKNTSFVFSHVGFISQEIPVNTQTKIDVILKTDTKALDEVVVVGYGSQNRKDVTGAVATISSENFNQGAITNPLQQIAGRAAGVNVTQTGSEPGSGPSVRIRGITSLVGGNDPLVVVDGIQGNMDLLNQVPPSEIASIDVLKDASATAIYGSRGAPGVIIVSTKKNKSGKSSVEYSATFSVDRVAKQLEVLSTDEWWQQAQANGVPAAANHGSNTDWFNILSRTGSTQNHTLSFGGGTQNFNYRASLTAILQNGIVVNSNNQKYIGRIQATQKALNDRLTLTMNLNSGINNTLGSPGSVGRAAFTSNLITNSYLMRPTDPVFNTDGKYYTDPNVFEYFNPYAISQAVVNEGRNNSLFGSLKTDLEIIDNLTLGWFGSWRKTDNNWGYYMPAVSTVAYAINNKGVANISNNRQDEKLMNISLNYKKVFGEHSINALALYEWQNQTYQGNFTQAKGFINDIATYNALQLGDLTKVQPGDFSSYKNDRTLVSFLGRINYSYLSRYLLTVSFRKDGSSVFGENSKWGNFPSVAVAWQIDQEPFMQNQKVFNQLKLRGGYGVTGNQQGLYPQNSLSLVGAAGVTYFGGNQITNFNITQNVNKDLRWETRKQYNVGIDFAVLDSRLSGSLDAFTATTDNLLFNYTVPQPPFPYGTIMANVGSIRNQGIEASLAYQVIKSKNTSLTLAGNVSLLANQVMNLNGSINGVPLNTDYIPWGPNSYLIAGKSIGTFSILQHSGKNENRAETVMDVNGDGVIDQGNRSPDRVLAGNALPTHTYAFTPTLKHKNLDISMVWRGSGGNKIYNGLRQTLSMMENIGKANLLESAVPLDLYTTQYGSNLWLENGAFLRFENLSIGYSFHPLKLKSIEALRISLTGSNLAVFTKYSGIDPELNVSGGNGFGGDNGIYPRTRSFAVGLNVIFK</sequence>